<dbReference type="AlphaFoldDB" id="A0A2M6YQD9"/>
<evidence type="ECO:0000313" key="3">
    <source>
        <dbReference type="EMBL" id="PIU33333.1"/>
    </source>
</evidence>
<reference evidence="4" key="1">
    <citation type="submission" date="2017-09" db="EMBL/GenBank/DDBJ databases">
        <title>Depth-based differentiation of microbial function through sediment-hosted aquifers and enrichment of novel symbionts in the deep terrestrial subsurface.</title>
        <authorList>
            <person name="Probst A.J."/>
            <person name="Ladd B."/>
            <person name="Jarett J.K."/>
            <person name="Geller-Mcgrath D.E."/>
            <person name="Sieber C.M.K."/>
            <person name="Emerson J.B."/>
            <person name="Anantharaman K."/>
            <person name="Thomas B.C."/>
            <person name="Malmstrom R."/>
            <person name="Stieglmeier M."/>
            <person name="Klingl A."/>
            <person name="Woyke T."/>
            <person name="Ryan C.M."/>
            <person name="Banfield J.F."/>
        </authorList>
    </citation>
    <scope>NUCLEOTIDE SEQUENCE [LARGE SCALE GENOMIC DNA]</scope>
</reference>
<evidence type="ECO:0000313" key="4">
    <source>
        <dbReference type="Proteomes" id="UP000229559"/>
    </source>
</evidence>
<comment type="caution">
    <text evidence="3">The sequence shown here is derived from an EMBL/GenBank/DDBJ whole genome shotgun (WGS) entry which is preliminary data.</text>
</comment>
<sequence length="204" mass="22362">MKNKILLIILLAGLILTLSNKAVLARCEQQYGGGETCYEGELRLDKVVKNPSTGTYVDNLFSSDPNFSADQEVWFKLNIKNTGSDDLDNVEVKDKFPSYVLFVSGPGNWNDSDKTLAWTIDHLSPGESKDYEIKGQIVNEGSLPTDSGTYCVTNYGEAKKDNKSASDTSQLCITKKVLGMAVLPPTGANLYLIILLLISFFSFG</sequence>
<organism evidence="3 4">
    <name type="scientific">Candidatus Shapirobacteria bacterium CG07_land_8_20_14_0_80_39_12</name>
    <dbReference type="NCBI Taxonomy" id="1974480"/>
    <lineage>
        <taxon>Bacteria</taxon>
        <taxon>Candidatus Shapironibacteriota</taxon>
    </lineage>
</organism>
<protein>
    <recommendedName>
        <fullName evidence="2">DUF11 domain-containing protein</fullName>
    </recommendedName>
</protein>
<feature type="domain" description="DUF11" evidence="2">
    <location>
        <begin position="64"/>
        <end position="168"/>
    </location>
</feature>
<dbReference type="NCBIfam" id="TIGR01451">
    <property type="entry name" value="B_ant_repeat"/>
    <property type="match status" value="1"/>
</dbReference>
<dbReference type="Pfam" id="PF01345">
    <property type="entry name" value="DUF11"/>
    <property type="match status" value="1"/>
</dbReference>
<gene>
    <name evidence="3" type="ORF">COT04_00570</name>
</gene>
<keyword evidence="1" id="KW-1133">Transmembrane helix</keyword>
<proteinExistence type="predicted"/>
<accession>A0A2M6YQD9</accession>
<feature type="transmembrane region" description="Helical" evidence="1">
    <location>
        <begin position="177"/>
        <end position="203"/>
    </location>
</feature>
<feature type="non-terminal residue" evidence="3">
    <location>
        <position position="204"/>
    </location>
</feature>
<dbReference type="InterPro" id="IPR047589">
    <property type="entry name" value="DUF11_rpt"/>
</dbReference>
<dbReference type="InterPro" id="IPR001434">
    <property type="entry name" value="OmcB-like_DUF11"/>
</dbReference>
<dbReference type="Proteomes" id="UP000229559">
    <property type="component" value="Unassembled WGS sequence"/>
</dbReference>
<keyword evidence="1" id="KW-0472">Membrane</keyword>
<dbReference type="Gene3D" id="2.60.40.1170">
    <property type="entry name" value="Mu homology domain, subdomain B"/>
    <property type="match status" value="1"/>
</dbReference>
<keyword evidence="1" id="KW-0812">Transmembrane</keyword>
<evidence type="ECO:0000259" key="2">
    <source>
        <dbReference type="Pfam" id="PF01345"/>
    </source>
</evidence>
<name>A0A2M6YQD9_9BACT</name>
<evidence type="ECO:0000256" key="1">
    <source>
        <dbReference type="SAM" id="Phobius"/>
    </source>
</evidence>
<dbReference type="EMBL" id="PEXA01000017">
    <property type="protein sequence ID" value="PIU33333.1"/>
    <property type="molecule type" value="Genomic_DNA"/>
</dbReference>